<dbReference type="InterPro" id="IPR020596">
    <property type="entry name" value="rRNA_Ade_Mease_Trfase_CS"/>
</dbReference>
<comment type="catalytic activity">
    <reaction evidence="7">
        <text>adenosine(1779)/adenosine(1780) in 18S rRNA + 4 S-adenosyl-L-methionine = N(6)-dimethyladenosine(1779)/N(6)-dimethyladenosine(1780) in 18S rRNA + 4 S-adenosyl-L-homocysteine + 4 H(+)</text>
        <dbReference type="Rhea" id="RHEA:42780"/>
        <dbReference type="Rhea" id="RHEA-COMP:10234"/>
        <dbReference type="Rhea" id="RHEA-COMP:10236"/>
        <dbReference type="ChEBI" id="CHEBI:15378"/>
        <dbReference type="ChEBI" id="CHEBI:57856"/>
        <dbReference type="ChEBI" id="CHEBI:59789"/>
        <dbReference type="ChEBI" id="CHEBI:74411"/>
        <dbReference type="ChEBI" id="CHEBI:74493"/>
        <dbReference type="EC" id="2.1.1.183"/>
    </reaction>
</comment>
<evidence type="ECO:0000256" key="10">
    <source>
        <dbReference type="RuleBase" id="RU362106"/>
    </source>
</evidence>
<dbReference type="AlphaFoldDB" id="A0AAD9CU24"/>
<evidence type="ECO:0000256" key="6">
    <source>
        <dbReference type="ARBA" id="ARBA00022884"/>
    </source>
</evidence>
<evidence type="ECO:0000256" key="9">
    <source>
        <dbReference type="PROSITE-ProRule" id="PRU01026"/>
    </source>
</evidence>
<protein>
    <recommendedName>
        <fullName evidence="10">rRNA adenine N(6)-methyltransferase</fullName>
        <ecNumber evidence="10">2.1.1.-</ecNumber>
    </recommendedName>
</protein>
<evidence type="ECO:0000256" key="3">
    <source>
        <dbReference type="ARBA" id="ARBA00022603"/>
    </source>
</evidence>
<dbReference type="GO" id="GO:0003723">
    <property type="term" value="F:RNA binding"/>
    <property type="evidence" value="ECO:0007669"/>
    <property type="project" value="UniProtKB-UniRule"/>
</dbReference>
<dbReference type="PROSITE" id="PS51689">
    <property type="entry name" value="SAM_RNA_A_N6_MT"/>
    <property type="match status" value="1"/>
</dbReference>
<feature type="region of interest" description="Disordered" evidence="11">
    <location>
        <begin position="20"/>
        <end position="55"/>
    </location>
</feature>
<evidence type="ECO:0000256" key="2">
    <source>
        <dbReference type="ARBA" id="ARBA00022552"/>
    </source>
</evidence>
<dbReference type="InterPro" id="IPR011530">
    <property type="entry name" value="rRNA_adenine_dimethylase"/>
</dbReference>
<dbReference type="Gene3D" id="1.10.8.480">
    <property type="match status" value="1"/>
</dbReference>
<evidence type="ECO:0000256" key="7">
    <source>
        <dbReference type="ARBA" id="ARBA00049478"/>
    </source>
</evidence>
<evidence type="ECO:0000256" key="1">
    <source>
        <dbReference type="ARBA" id="ARBA00002977"/>
    </source>
</evidence>
<evidence type="ECO:0000256" key="8">
    <source>
        <dbReference type="ARBA" id="ARBA00061109"/>
    </source>
</evidence>
<organism evidence="13 14">
    <name type="scientific">Papiliotrema laurentii</name>
    <name type="common">Cryptococcus laurentii</name>
    <dbReference type="NCBI Taxonomy" id="5418"/>
    <lineage>
        <taxon>Eukaryota</taxon>
        <taxon>Fungi</taxon>
        <taxon>Dikarya</taxon>
        <taxon>Basidiomycota</taxon>
        <taxon>Agaricomycotina</taxon>
        <taxon>Tremellomycetes</taxon>
        <taxon>Tremellales</taxon>
        <taxon>Rhynchogastremaceae</taxon>
        <taxon>Papiliotrema</taxon>
    </lineage>
</organism>
<feature type="binding site" evidence="9">
    <location>
        <position position="141"/>
    </location>
    <ligand>
        <name>S-adenosyl-L-methionine</name>
        <dbReference type="ChEBI" id="CHEBI:59789"/>
    </ligand>
</feature>
<dbReference type="FunFam" id="3.40.50.150:FF:000007">
    <property type="entry name" value="rRNA adenine N(6)-methyltransferase"/>
    <property type="match status" value="1"/>
</dbReference>
<comment type="caution">
    <text evidence="13">The sequence shown here is derived from an EMBL/GenBank/DDBJ whole genome shotgun (WGS) entry which is preliminary data.</text>
</comment>
<name>A0AAD9CU24_PAPLA</name>
<keyword evidence="2 10" id="KW-0698">rRNA processing</keyword>
<gene>
    <name evidence="13" type="ORF">DB88DRAFT_498311</name>
</gene>
<dbReference type="InterPro" id="IPR001737">
    <property type="entry name" value="KsgA/Erm"/>
</dbReference>
<dbReference type="Proteomes" id="UP001182556">
    <property type="component" value="Unassembled WGS sequence"/>
</dbReference>
<dbReference type="InterPro" id="IPR020598">
    <property type="entry name" value="rRNA_Ade_methylase_Trfase_N"/>
</dbReference>
<feature type="binding site" evidence="9">
    <location>
        <position position="113"/>
    </location>
    <ligand>
        <name>S-adenosyl-L-methionine</name>
        <dbReference type="ChEBI" id="CHEBI:59789"/>
    </ligand>
</feature>
<proteinExistence type="inferred from homology"/>
<keyword evidence="14" id="KW-1185">Reference proteome</keyword>
<keyword evidence="3 9" id="KW-0489">Methyltransferase</keyword>
<dbReference type="SMART" id="SM00650">
    <property type="entry name" value="rADc"/>
    <property type="match status" value="1"/>
</dbReference>
<feature type="binding site" evidence="9">
    <location>
        <position position="65"/>
    </location>
    <ligand>
        <name>S-adenosyl-L-methionine</name>
        <dbReference type="ChEBI" id="CHEBI:59789"/>
    </ligand>
</feature>
<dbReference type="FunFam" id="1.10.8.480:FF:000002">
    <property type="entry name" value="rRNA adenine N(6)-methyltransferase"/>
    <property type="match status" value="1"/>
</dbReference>
<dbReference type="Gene3D" id="3.40.50.150">
    <property type="entry name" value="Vaccinia Virus protein VP39"/>
    <property type="match status" value="1"/>
</dbReference>
<keyword evidence="5 9" id="KW-0949">S-adenosyl-L-methionine</keyword>
<dbReference type="PROSITE" id="PS01131">
    <property type="entry name" value="RRNA_A_DIMETH"/>
    <property type="match status" value="1"/>
</dbReference>
<dbReference type="EC" id="2.1.1.-" evidence="10"/>
<evidence type="ECO:0000259" key="12">
    <source>
        <dbReference type="SMART" id="SM00650"/>
    </source>
</evidence>
<feature type="binding site" evidence="9">
    <location>
        <position position="156"/>
    </location>
    <ligand>
        <name>S-adenosyl-L-methionine</name>
        <dbReference type="ChEBI" id="CHEBI:59789"/>
    </ligand>
</feature>
<dbReference type="EMBL" id="JAODAN010000010">
    <property type="protein sequence ID" value="KAK1921547.1"/>
    <property type="molecule type" value="Genomic_DNA"/>
</dbReference>
<keyword evidence="4 9" id="KW-0808">Transferase</keyword>
<evidence type="ECO:0000256" key="11">
    <source>
        <dbReference type="SAM" id="MobiDB-lite"/>
    </source>
</evidence>
<dbReference type="NCBIfam" id="TIGR00755">
    <property type="entry name" value="ksgA"/>
    <property type="match status" value="1"/>
</dbReference>
<dbReference type="InterPro" id="IPR029063">
    <property type="entry name" value="SAM-dependent_MTases_sf"/>
</dbReference>
<reference evidence="13" key="1">
    <citation type="submission" date="2023-02" db="EMBL/GenBank/DDBJ databases">
        <title>Identification and recombinant expression of a fungal hydrolase from Papiliotrema laurentii that hydrolyzes apple cutin and clears colloidal polyester polyurethane.</title>
        <authorList>
            <consortium name="DOE Joint Genome Institute"/>
            <person name="Roman V.A."/>
            <person name="Bojanowski C."/>
            <person name="Crable B.R."/>
            <person name="Wagner D.N."/>
            <person name="Hung C.S."/>
            <person name="Nadeau L.J."/>
            <person name="Schratz L."/>
            <person name="Haridas S."/>
            <person name="Pangilinan J."/>
            <person name="Lipzen A."/>
            <person name="Na H."/>
            <person name="Yan M."/>
            <person name="Ng V."/>
            <person name="Grigoriev I.V."/>
            <person name="Spatafora J.W."/>
            <person name="Barlow D."/>
            <person name="Biffinger J."/>
            <person name="Kelley-Loughnane N."/>
            <person name="Varaljay V.A."/>
            <person name="Crookes-Goodson W.J."/>
        </authorList>
    </citation>
    <scope>NUCLEOTIDE SEQUENCE</scope>
    <source>
        <strain evidence="13">5307AH</strain>
    </source>
</reference>
<dbReference type="PANTHER" id="PTHR11727">
    <property type="entry name" value="DIMETHYLADENOSINE TRANSFERASE"/>
    <property type="match status" value="1"/>
</dbReference>
<dbReference type="PANTHER" id="PTHR11727:SF7">
    <property type="entry name" value="DIMETHYLADENOSINE TRANSFERASE-RELATED"/>
    <property type="match status" value="1"/>
</dbReference>
<comment type="similarity">
    <text evidence="8 9 10">Belongs to the class I-like SAM-binding methyltransferase superfamily. rRNA adenine N(6)-methyltransferase family.</text>
</comment>
<keyword evidence="6 9" id="KW-0694">RNA-binding</keyword>
<evidence type="ECO:0000313" key="13">
    <source>
        <dbReference type="EMBL" id="KAK1921547.1"/>
    </source>
</evidence>
<dbReference type="CDD" id="cd02440">
    <property type="entry name" value="AdoMet_MTases"/>
    <property type="match status" value="1"/>
</dbReference>
<dbReference type="Pfam" id="PF00398">
    <property type="entry name" value="RrnaAD"/>
    <property type="match status" value="1"/>
</dbReference>
<evidence type="ECO:0000313" key="14">
    <source>
        <dbReference type="Proteomes" id="UP001182556"/>
    </source>
</evidence>
<feature type="domain" description="Ribosomal RNA adenine methylase transferase N-terminal" evidence="12">
    <location>
        <begin position="72"/>
        <end position="241"/>
    </location>
</feature>
<accession>A0AAD9CU24</accession>
<feature type="binding site" evidence="9">
    <location>
        <position position="67"/>
    </location>
    <ligand>
        <name>S-adenosyl-L-methionine</name>
        <dbReference type="ChEBI" id="CHEBI:59789"/>
    </ligand>
</feature>
<dbReference type="SUPFAM" id="SSF53335">
    <property type="entry name" value="S-adenosyl-L-methionine-dependent methyltransferases"/>
    <property type="match status" value="1"/>
</dbReference>
<comment type="function">
    <text evidence="1">Specifically dimethylates two adjacent adenosines in the loop of a conserved hairpin near the 3'-end of 18S rRNA in the 40S particle.</text>
</comment>
<evidence type="ECO:0000256" key="5">
    <source>
        <dbReference type="ARBA" id="ARBA00022691"/>
    </source>
</evidence>
<dbReference type="GO" id="GO:0052909">
    <property type="term" value="F:18S rRNA (adenine(1779)-N(6)/adenine(1780)-N(6))-dimethyltransferase activity"/>
    <property type="evidence" value="ECO:0007669"/>
    <property type="project" value="UniProtKB-EC"/>
</dbReference>
<feature type="binding site" evidence="9">
    <location>
        <position position="92"/>
    </location>
    <ligand>
        <name>S-adenosyl-L-methionine</name>
        <dbReference type="ChEBI" id="CHEBI:59789"/>
    </ligand>
</feature>
<sequence length="341" mass="37957">MLHRSIPRLPLHRTFLMPKATSQTFTARPQAASVRPNSSSATKNGESSGGGGKNHLFNTDRFGQHILTNPAVAQGIVDKANLKPSDVVLEVGPGTGNLTVRILPACRKVVASEMDPRMAAEVQKRVLGKPEQKKLEIILGDFIKADLPYFDVCISNTPYQISSPLVFKLLSHRPIIRTAVLMFQREFALRLTATPGSKMWCRLAANVQLFARVEHIMKVGKGNFRPPPQVESSVVRMSPRDPPPPVRFEEFDGLNRILFSRANKVVRANFQAKGVKEMLERNYRTWCAENGQIIEDGFDMKQKIEDILTESGFADARAAKMDVDDLLKLLAAFNVQGIHFA</sequence>
<evidence type="ECO:0000256" key="4">
    <source>
        <dbReference type="ARBA" id="ARBA00022679"/>
    </source>
</evidence>